<evidence type="ECO:0000259" key="1">
    <source>
        <dbReference type="Pfam" id="PF13340"/>
    </source>
</evidence>
<name>A0A562J324_9GAMM</name>
<feature type="domain" description="Insertion element IS402-like" evidence="1">
    <location>
        <begin position="8"/>
        <end position="81"/>
    </location>
</feature>
<gene>
    <name evidence="2" type="ORF">LX59_00465</name>
</gene>
<dbReference type="PANTHER" id="PTHR46637:SF1">
    <property type="entry name" value="BLL5188 PROTEIN"/>
    <property type="match status" value="1"/>
</dbReference>
<organism evidence="2 3">
    <name type="scientific">Azomonas agilis</name>
    <dbReference type="NCBI Taxonomy" id="116849"/>
    <lineage>
        <taxon>Bacteria</taxon>
        <taxon>Pseudomonadati</taxon>
        <taxon>Pseudomonadota</taxon>
        <taxon>Gammaproteobacteria</taxon>
        <taxon>Pseudomonadales</taxon>
        <taxon>Pseudomonadaceae</taxon>
        <taxon>Azomonas</taxon>
    </lineage>
</organism>
<dbReference type="EMBL" id="VLKG01000001">
    <property type="protein sequence ID" value="TWH77547.1"/>
    <property type="molecule type" value="Genomic_DNA"/>
</dbReference>
<dbReference type="NCBIfam" id="NF033580">
    <property type="entry name" value="transpos_IS5_3"/>
    <property type="match status" value="1"/>
</dbReference>
<comment type="caution">
    <text evidence="2">The sequence shown here is derived from an EMBL/GenBank/DDBJ whole genome shotgun (WGS) entry which is preliminary data.</text>
</comment>
<dbReference type="AlphaFoldDB" id="A0A562J324"/>
<sequence>MGMVRLVLTDAQWAKMEPHCLGKPSDPGRSGTNNRRFIEAVLWIARTGSPWRDLPAELGHWNTVFKRFRDWVKADVFQRLFDAVSDEPDMEYAMVDATIVKVHRHGQGAKGGLKARP</sequence>
<dbReference type="PANTHER" id="PTHR46637">
    <property type="entry name" value="TIS1421-TRANSPOSASE PROTEIN A"/>
    <property type="match status" value="1"/>
</dbReference>
<keyword evidence="3" id="KW-1185">Reference proteome</keyword>
<dbReference type="InterPro" id="IPR052909">
    <property type="entry name" value="Transposase_6_like"/>
</dbReference>
<dbReference type="InterPro" id="IPR025161">
    <property type="entry name" value="IS402-like_dom"/>
</dbReference>
<dbReference type="Proteomes" id="UP000319627">
    <property type="component" value="Unassembled WGS sequence"/>
</dbReference>
<reference evidence="2 3" key="1">
    <citation type="submission" date="2019-07" db="EMBL/GenBank/DDBJ databases">
        <title>Genomic Encyclopedia of Type Strains, Phase I: the one thousand microbial genomes (KMG-I) project.</title>
        <authorList>
            <person name="Kyrpides N."/>
        </authorList>
    </citation>
    <scope>NUCLEOTIDE SEQUENCE [LARGE SCALE GENOMIC DNA]</scope>
    <source>
        <strain evidence="2 3">DSM 375</strain>
    </source>
</reference>
<evidence type="ECO:0000313" key="3">
    <source>
        <dbReference type="Proteomes" id="UP000319627"/>
    </source>
</evidence>
<proteinExistence type="predicted"/>
<dbReference type="Pfam" id="PF13340">
    <property type="entry name" value="DUF4096"/>
    <property type="match status" value="1"/>
</dbReference>
<evidence type="ECO:0000313" key="2">
    <source>
        <dbReference type="EMBL" id="TWH77547.1"/>
    </source>
</evidence>
<protein>
    <submittedName>
        <fullName evidence="2">Transposase</fullName>
    </submittedName>
</protein>
<accession>A0A562J324</accession>